<comment type="similarity">
    <text evidence="4">Belongs to the KdsB family.</text>
</comment>
<dbReference type="Pfam" id="PF02348">
    <property type="entry name" value="CTP_transf_3"/>
    <property type="match status" value="1"/>
</dbReference>
<dbReference type="InterPro" id="IPR003329">
    <property type="entry name" value="Cytidylyl_trans"/>
</dbReference>
<sequence>MSAGFKVVIPARYGSTRLPGKPLLDIAGKPMIVHVCERALEADAEQVVVATDDQRIFDAVGDLGLLAVMTDPNHQSGTERIAEVARTMGWADEQIVVNLQGDEPLIPPAYIRDAALALVGQDQAGIATLAAKILDVEEIFNPNAVKVVLDKNGYALYFSRAPIPWNRSTFPDQHDIASSSLPHLRHIGMYAYTVGFLQRYCGWSASPLESVESLEQLRILWHGERVLVRIVDKTPEAGVDTEEDLVRVSRRLQEKLALLC</sequence>
<dbReference type="PANTHER" id="PTHR42866:SF2">
    <property type="entry name" value="3-DEOXY-MANNO-OCTULOSONATE CYTIDYLYLTRANSFERASE, MITOCHONDRIAL"/>
    <property type="match status" value="1"/>
</dbReference>
<dbReference type="NCBIfam" id="NF003952">
    <property type="entry name" value="PRK05450.1-5"/>
    <property type="match status" value="1"/>
</dbReference>
<dbReference type="EMBL" id="JANIBL010000009">
    <property type="protein sequence ID" value="MCQ8116709.1"/>
    <property type="molecule type" value="Genomic_DNA"/>
</dbReference>
<dbReference type="NCBIfam" id="NF009905">
    <property type="entry name" value="PRK13368.1"/>
    <property type="match status" value="1"/>
</dbReference>
<protein>
    <recommendedName>
        <fullName evidence="4">3-deoxy-manno-octulosonate cytidylyltransferase</fullName>
        <ecNumber evidence="4">2.7.7.38</ecNumber>
    </recommendedName>
    <alternativeName>
        <fullName evidence="4">CMP-2-keto-3-deoxyoctulosonic acid synthase</fullName>
        <shortName evidence="4">CKS</shortName>
        <shortName evidence="4">CMP-KDO synthase</shortName>
    </alternativeName>
</protein>
<dbReference type="NCBIfam" id="TIGR00466">
    <property type="entry name" value="kdsB"/>
    <property type="match status" value="1"/>
</dbReference>
<evidence type="ECO:0000256" key="4">
    <source>
        <dbReference type="HAMAP-Rule" id="MF_00057"/>
    </source>
</evidence>
<accession>A0ABT1TPK6</accession>
<evidence type="ECO:0000256" key="1">
    <source>
        <dbReference type="ARBA" id="ARBA00022679"/>
    </source>
</evidence>
<dbReference type="SUPFAM" id="SSF53448">
    <property type="entry name" value="Nucleotide-diphospho-sugar transferases"/>
    <property type="match status" value="1"/>
</dbReference>
<dbReference type="NCBIfam" id="NF003950">
    <property type="entry name" value="PRK05450.1-3"/>
    <property type="match status" value="1"/>
</dbReference>
<comment type="function">
    <text evidence="4">Activates KDO (a required 8-carbon sugar) for incorporation into bacterial lipopolysaccharide in Gram-negative bacteria.</text>
</comment>
<keyword evidence="4" id="KW-0963">Cytoplasm</keyword>
<reference evidence="5 6" key="1">
    <citation type="submission" date="2022-07" db="EMBL/GenBank/DDBJ databases">
        <title>Methylomonas rivi sp. nov., Methylomonas rosea sp. nov., Methylomonas aureus sp. nov. and Methylomonas subterranea sp. nov., four novel methanotrophs isolated from a freshwater creek and the deep terrestrial subsurface.</title>
        <authorList>
            <person name="Abin C."/>
            <person name="Sankaranarayanan K."/>
            <person name="Garner C."/>
            <person name="Sindelar R."/>
            <person name="Kotary K."/>
            <person name="Garner R."/>
            <person name="Barclay S."/>
            <person name="Lawson P."/>
            <person name="Krumholz L."/>
        </authorList>
    </citation>
    <scope>NUCLEOTIDE SEQUENCE [LARGE SCALE GENOMIC DNA]</scope>
    <source>
        <strain evidence="5 6">WSC-7</strain>
    </source>
</reference>
<organism evidence="5 6">
    <name type="scientific">Methylomonas rosea</name>
    <dbReference type="NCBI Taxonomy" id="2952227"/>
    <lineage>
        <taxon>Bacteria</taxon>
        <taxon>Pseudomonadati</taxon>
        <taxon>Pseudomonadota</taxon>
        <taxon>Gammaproteobacteria</taxon>
        <taxon>Methylococcales</taxon>
        <taxon>Methylococcaceae</taxon>
        <taxon>Methylomonas</taxon>
    </lineage>
</organism>
<dbReference type="Proteomes" id="UP001524570">
    <property type="component" value="Unassembled WGS sequence"/>
</dbReference>
<dbReference type="RefSeq" id="WP_256605942.1">
    <property type="nucleotide sequence ID" value="NZ_JANIBL010000009.1"/>
</dbReference>
<dbReference type="InterPro" id="IPR029044">
    <property type="entry name" value="Nucleotide-diphossugar_trans"/>
</dbReference>
<dbReference type="Gene3D" id="3.90.550.10">
    <property type="entry name" value="Spore Coat Polysaccharide Biosynthesis Protein SpsA, Chain A"/>
    <property type="match status" value="1"/>
</dbReference>
<name>A0ABT1TPK6_9GAMM</name>
<evidence type="ECO:0000256" key="2">
    <source>
        <dbReference type="ARBA" id="ARBA00022695"/>
    </source>
</evidence>
<keyword evidence="6" id="KW-1185">Reference proteome</keyword>
<dbReference type="HAMAP" id="MF_00057">
    <property type="entry name" value="KdsB"/>
    <property type="match status" value="1"/>
</dbReference>
<dbReference type="CDD" id="cd02517">
    <property type="entry name" value="CMP-KDO-Synthetase"/>
    <property type="match status" value="1"/>
</dbReference>
<evidence type="ECO:0000313" key="5">
    <source>
        <dbReference type="EMBL" id="MCQ8116709.1"/>
    </source>
</evidence>
<dbReference type="PANTHER" id="PTHR42866">
    <property type="entry name" value="3-DEOXY-MANNO-OCTULOSONATE CYTIDYLYLTRANSFERASE"/>
    <property type="match status" value="1"/>
</dbReference>
<dbReference type="GO" id="GO:0008690">
    <property type="term" value="F:3-deoxy-manno-octulosonate cytidylyltransferase activity"/>
    <property type="evidence" value="ECO:0007669"/>
    <property type="project" value="UniProtKB-EC"/>
</dbReference>
<comment type="catalytic activity">
    <reaction evidence="4">
        <text>3-deoxy-alpha-D-manno-oct-2-ulosonate + CTP = CMP-3-deoxy-beta-D-manno-octulosonate + diphosphate</text>
        <dbReference type="Rhea" id="RHEA:23448"/>
        <dbReference type="ChEBI" id="CHEBI:33019"/>
        <dbReference type="ChEBI" id="CHEBI:37563"/>
        <dbReference type="ChEBI" id="CHEBI:85986"/>
        <dbReference type="ChEBI" id="CHEBI:85987"/>
        <dbReference type="EC" id="2.7.7.38"/>
    </reaction>
</comment>
<keyword evidence="1 4" id="KW-0808">Transferase</keyword>
<keyword evidence="2 4" id="KW-0548">Nucleotidyltransferase</keyword>
<evidence type="ECO:0000256" key="3">
    <source>
        <dbReference type="ARBA" id="ARBA00022985"/>
    </source>
</evidence>
<comment type="subcellular location">
    <subcellularLocation>
        <location evidence="4">Cytoplasm</location>
    </subcellularLocation>
</comment>
<evidence type="ECO:0000313" key="6">
    <source>
        <dbReference type="Proteomes" id="UP001524570"/>
    </source>
</evidence>
<proteinExistence type="inferred from homology"/>
<comment type="caution">
    <text evidence="5">The sequence shown here is derived from an EMBL/GenBank/DDBJ whole genome shotgun (WGS) entry which is preliminary data.</text>
</comment>
<keyword evidence="3 4" id="KW-0448">Lipopolysaccharide biosynthesis</keyword>
<dbReference type="InterPro" id="IPR004528">
    <property type="entry name" value="KdsB"/>
</dbReference>
<gene>
    <name evidence="4 5" type="primary">kdsB</name>
    <name evidence="5" type="ORF">NP589_04665</name>
</gene>
<dbReference type="EC" id="2.7.7.38" evidence="4"/>
<comment type="pathway">
    <text evidence="4">Nucleotide-sugar biosynthesis; CMP-3-deoxy-D-manno-octulosonate biosynthesis; CMP-3-deoxy-D-manno-octulosonate from 3-deoxy-D-manno-octulosonate and CTP: step 1/1.</text>
</comment>